<evidence type="ECO:0000259" key="21">
    <source>
        <dbReference type="PROSITE" id="PS51412"/>
    </source>
</evidence>
<evidence type="ECO:0000256" key="4">
    <source>
        <dbReference type="ARBA" id="ARBA00022452"/>
    </source>
</evidence>
<dbReference type="Pfam" id="PF01823">
    <property type="entry name" value="MACPF"/>
    <property type="match status" value="1"/>
</dbReference>
<keyword evidence="14" id="KW-0325">Glycoprotein</keyword>
<organism evidence="22 23">
    <name type="scientific">Alligator sinensis</name>
    <name type="common">Chinese alligator</name>
    <dbReference type="NCBI Taxonomy" id="38654"/>
    <lineage>
        <taxon>Eukaryota</taxon>
        <taxon>Metazoa</taxon>
        <taxon>Chordata</taxon>
        <taxon>Craniata</taxon>
        <taxon>Vertebrata</taxon>
        <taxon>Euteleostomi</taxon>
        <taxon>Archelosauria</taxon>
        <taxon>Archosauria</taxon>
        <taxon>Crocodylia</taxon>
        <taxon>Alligatoridae</taxon>
        <taxon>Alligatorinae</taxon>
        <taxon>Alligator</taxon>
    </lineage>
</organism>
<dbReference type="STRING" id="38654.A0A1U7S939"/>
<dbReference type="InParanoid" id="A0A1U7S939"/>
<protein>
    <recommendedName>
        <fullName evidence="3">Macrophage-expressed gene 1 protein</fullName>
    </recommendedName>
    <alternativeName>
        <fullName evidence="16">Perforin-2</fullName>
    </alternativeName>
</protein>
<dbReference type="GO" id="GO:0002250">
    <property type="term" value="P:adaptive immune response"/>
    <property type="evidence" value="ECO:0007669"/>
    <property type="project" value="UniProtKB-KW"/>
</dbReference>
<evidence type="ECO:0000256" key="16">
    <source>
        <dbReference type="ARBA" id="ARBA00030728"/>
    </source>
</evidence>
<evidence type="ECO:0000256" key="20">
    <source>
        <dbReference type="SAM" id="SignalP"/>
    </source>
</evidence>
<dbReference type="eggNOG" id="ENOG502QRKR">
    <property type="taxonomic scope" value="Eukaryota"/>
</dbReference>
<dbReference type="InterPro" id="IPR020864">
    <property type="entry name" value="MACPF"/>
</dbReference>
<dbReference type="CTD" id="219972"/>
<evidence type="ECO:0000313" key="23">
    <source>
        <dbReference type="RefSeq" id="XP_006033467.1"/>
    </source>
</evidence>
<keyword evidence="6 19" id="KW-0812">Transmembrane</keyword>
<dbReference type="Proteomes" id="UP000189705">
    <property type="component" value="Unplaced"/>
</dbReference>
<evidence type="ECO:0000256" key="19">
    <source>
        <dbReference type="SAM" id="Phobius"/>
    </source>
</evidence>
<evidence type="ECO:0000256" key="13">
    <source>
        <dbReference type="ARBA" id="ARBA00023157"/>
    </source>
</evidence>
<dbReference type="PANTHER" id="PTHR31463">
    <property type="entry name" value="MACROPHAGE-EXPRESSED GENE 1 PROTEIN"/>
    <property type="match status" value="1"/>
</dbReference>
<evidence type="ECO:0000313" key="22">
    <source>
        <dbReference type="Proteomes" id="UP000189705"/>
    </source>
</evidence>
<evidence type="ECO:0000256" key="8">
    <source>
        <dbReference type="ARBA" id="ARBA00022843"/>
    </source>
</evidence>
<keyword evidence="13" id="KW-1015">Disulfide bond</keyword>
<evidence type="ECO:0000256" key="3">
    <source>
        <dbReference type="ARBA" id="ARBA00021365"/>
    </source>
</evidence>
<feature type="signal peptide" evidence="20">
    <location>
        <begin position="1"/>
        <end position="19"/>
    </location>
</feature>
<name>A0A1U7S939_ALLSI</name>
<feature type="domain" description="MACPF" evidence="21">
    <location>
        <begin position="31"/>
        <end position="346"/>
    </location>
</feature>
<keyword evidence="11" id="KW-1064">Adaptive immunity</keyword>
<dbReference type="SMART" id="SM00457">
    <property type="entry name" value="MACPF"/>
    <property type="match status" value="1"/>
</dbReference>
<evidence type="ECO:0000256" key="5">
    <source>
        <dbReference type="ARBA" id="ARBA00022588"/>
    </source>
</evidence>
<comment type="function">
    <text evidence="17">Pore-forming protein that plays a central role in antigen cross-presentation in dendritic cells by mediating delivery of antigens for cross-presentation. Dendritic cells bridge innate and adaptive immunity by capturing exogenous antigens on MHC class-I molecules and presenting them to naive CD8(+) T-cells. Acts by forming a pore in antigen-containing compartments, promoting the release of antigens into the cytosol, enabling generation of MHCI:peptide complexes and T-cell priming.</text>
</comment>
<evidence type="ECO:0000256" key="12">
    <source>
        <dbReference type="ARBA" id="ARBA00023136"/>
    </source>
</evidence>
<dbReference type="AlphaFoldDB" id="A0A1U7S939"/>
<feature type="chain" id="PRO_5010520973" description="Macrophage-expressed gene 1 protein" evidence="20">
    <location>
        <begin position="20"/>
        <end position="721"/>
    </location>
</feature>
<evidence type="ECO:0000256" key="18">
    <source>
        <dbReference type="ARBA" id="ARBA00045689"/>
    </source>
</evidence>
<accession>A0A1U7S939</accession>
<evidence type="ECO:0000256" key="15">
    <source>
        <dbReference type="ARBA" id="ARBA00023329"/>
    </source>
</evidence>
<evidence type="ECO:0000256" key="1">
    <source>
        <dbReference type="ARBA" id="ARBA00004265"/>
    </source>
</evidence>
<sequence length="721" mass="79036">MSTILGILLSWTLVACIKGAEKPPRPAPAAGFQDCKKALKLPGLEVLPGGGWDNLRNLDMGRVINLGYSLCRTTEDGYYIIPDEVFTIPRKQSNMEMNSEIMESWMDYQSTTSASINVELSLFSSVNGKFSSDFRRMKTHQVKDRAVTTRVQVRNLFYTAKFDPGAALDEGFQKQLFTIASHLENNQTRMADFLAEILVLNYGTHVITSVDAGASLVQEDQIKTTFFKDSLFMWSAITASARASFHDVVDFKESGSVAMQDSFTKQYLANRTNSRIESIGGIPFYPGITLKTWQAGTTNQLVAIDRSGLPLHFFINPYCLPGLPNPTVKRLARKVESAIRRYYTFNTYPGCTDPSSSNFNFHANADDGSCEGAETNFTFGGAYQECAQLEGPDTAVLCQGLEQKNPLTGAFSCPVGYTPVRLSTQEREEGYSHLECHNNCVLGFCCKRVCRDVFWLSKVQFSAYWCARRQALGNSGYLFGGLFSSRSVNPLTNAQSCPSGYIQLRLFDQLKLCVSTDYEAGLRYSVPFGGLFSCEMGNPLAGNHKGTLDDPYVKRCPAGFSQHLALISDGCQVEFCVQANLFTGGSLPPARLPPYTRPPAMSLVATDTVLVTSGDGQHSWIKDAQTQLWRLGDPSEVQHNIKLSGGSGRGLAGGKVAGLTVAITTGLAGLIALAVYGTRRYKKRGYCTVAEGQGLIPERAEYSVEAELGKSYQQDPESETA</sequence>
<evidence type="ECO:0000256" key="10">
    <source>
        <dbReference type="ARBA" id="ARBA00022989"/>
    </source>
</evidence>
<evidence type="ECO:0000256" key="7">
    <source>
        <dbReference type="ARBA" id="ARBA00022729"/>
    </source>
</evidence>
<dbReference type="InterPro" id="IPR039707">
    <property type="entry name" value="MPEG1"/>
</dbReference>
<gene>
    <name evidence="23" type="primary">MPEG1</name>
</gene>
<dbReference type="PROSITE" id="PS51412">
    <property type="entry name" value="MACPF_2"/>
    <property type="match status" value="1"/>
</dbReference>
<keyword evidence="5" id="KW-0399">Innate immunity</keyword>
<dbReference type="CDD" id="cd22579">
    <property type="entry name" value="MPEG1_P2"/>
    <property type="match status" value="1"/>
</dbReference>
<evidence type="ECO:0000256" key="14">
    <source>
        <dbReference type="ARBA" id="ARBA00023180"/>
    </source>
</evidence>
<keyword evidence="12 19" id="KW-0472">Membrane</keyword>
<dbReference type="OrthoDB" id="5950457at2759"/>
<keyword evidence="9" id="KW-0391">Immunity</keyword>
<dbReference type="GO" id="GO:0045087">
    <property type="term" value="P:innate immune response"/>
    <property type="evidence" value="ECO:0007669"/>
    <property type="project" value="UniProtKB-KW"/>
</dbReference>
<dbReference type="GO" id="GO:0030670">
    <property type="term" value="C:phagocytic vesicle membrane"/>
    <property type="evidence" value="ECO:0007669"/>
    <property type="project" value="UniProtKB-SubCell"/>
</dbReference>
<evidence type="ECO:0000256" key="6">
    <source>
        <dbReference type="ARBA" id="ARBA00022692"/>
    </source>
</evidence>
<comment type="subcellular location">
    <subcellularLocation>
        <location evidence="1">Cytoplasmic vesicle</location>
        <location evidence="1">Phagosome membrane</location>
        <topology evidence="1">Multi-pass membrane protein</topology>
    </subcellularLocation>
</comment>
<comment type="similarity">
    <text evidence="2">Belongs to the MPEG1 family.</text>
</comment>
<dbReference type="RefSeq" id="XP_006033467.1">
    <property type="nucleotide sequence ID" value="XM_006033405.3"/>
</dbReference>
<comment type="function">
    <text evidence="18">Pore-forming protein involved in both innate and adaptive immunity. Plays a central role in antigen cross-presentation in dendritic cells by forming a pore in antigen-containing compartments, thereby promoting delivery of antigens for cross-presentation. Also involved in innate immune response following bacterial infection; shows antibacterial activity against a wide spectrum of Gram-positive, Gram-negative and acid-fast bacteria. Reduces the viability of the intracytosolic pathogen L.monocytogenes by inhibiting acidification of the phagocytic vacuole of host cells which restricts bacterial translocation from the vacuole to the cytosol. Required for the antibacterial activity of reactive oxygen species and nitric oxide.</text>
</comment>
<evidence type="ECO:0000256" key="17">
    <source>
        <dbReference type="ARBA" id="ARBA00045657"/>
    </source>
</evidence>
<keyword evidence="22" id="KW-1185">Reference proteome</keyword>
<evidence type="ECO:0000256" key="9">
    <source>
        <dbReference type="ARBA" id="ARBA00022859"/>
    </source>
</evidence>
<evidence type="ECO:0000256" key="2">
    <source>
        <dbReference type="ARBA" id="ARBA00007256"/>
    </source>
</evidence>
<keyword evidence="4" id="KW-1134">Transmembrane beta strand</keyword>
<proteinExistence type="inferred from homology"/>
<feature type="transmembrane region" description="Helical" evidence="19">
    <location>
        <begin position="656"/>
        <end position="676"/>
    </location>
</feature>
<evidence type="ECO:0000256" key="11">
    <source>
        <dbReference type="ARBA" id="ARBA00023130"/>
    </source>
</evidence>
<keyword evidence="8" id="KW-0832">Ubl conjugation</keyword>
<keyword evidence="7 20" id="KW-0732">Signal</keyword>
<reference evidence="23" key="1">
    <citation type="submission" date="2025-08" db="UniProtKB">
        <authorList>
            <consortium name="RefSeq"/>
        </authorList>
    </citation>
    <scope>IDENTIFICATION</scope>
</reference>
<dbReference type="KEGG" id="asn:102381341"/>
<keyword evidence="15" id="KW-0968">Cytoplasmic vesicle</keyword>
<dbReference type="PANTHER" id="PTHR31463:SF4">
    <property type="entry name" value="MACROPHAGE-EXPRESSED GENE 1 PROTEIN"/>
    <property type="match status" value="1"/>
</dbReference>
<dbReference type="GeneID" id="102381341"/>
<keyword evidence="10 19" id="KW-1133">Transmembrane helix</keyword>